<accession>B5YII6</accession>
<organism evidence="1 2">
    <name type="scientific">Thermodesulfovibrio yellowstonii (strain ATCC 51303 / DSM 11347 / YP87)</name>
    <dbReference type="NCBI Taxonomy" id="289376"/>
    <lineage>
        <taxon>Bacteria</taxon>
        <taxon>Pseudomonadati</taxon>
        <taxon>Nitrospirota</taxon>
        <taxon>Thermodesulfovibrionia</taxon>
        <taxon>Thermodesulfovibrionales</taxon>
        <taxon>Thermodesulfovibrionaceae</taxon>
        <taxon>Thermodesulfovibrio</taxon>
    </lineage>
</organism>
<proteinExistence type="predicted"/>
<gene>
    <name evidence="1" type="ordered locus">THEYE_A0297</name>
</gene>
<reference evidence="1 2" key="2">
    <citation type="journal article" date="2015" name="Genome Announc.">
        <title>Genome Sequence of the Sulfate-Reducing Thermophilic Bacterium Thermodesulfovibrio yellowstonii Strain DSM 11347T (Phylum Nitrospirae).</title>
        <authorList>
            <person name="Bhatnagar S."/>
            <person name="Badger J.H."/>
            <person name="Madupu R."/>
            <person name="Khouri H.M."/>
            <person name="O'Connor E.M."/>
            <person name="Robb F.T."/>
            <person name="Ward N.L."/>
            <person name="Eisen J.A."/>
        </authorList>
    </citation>
    <scope>NUCLEOTIDE SEQUENCE [LARGE SCALE GENOMIC DNA]</scope>
    <source>
        <strain evidence="2">ATCC 51303 / DSM 11347 / YP87</strain>
    </source>
</reference>
<dbReference type="HOGENOM" id="CLU_2072062_0_0_0"/>
<sequence length="118" mass="13314">MIPTKEQLAARLVALALTGLAAGYGVSELDKLAESKHMQEVTKQAVEILKQPEKAFQSQQAQRQVDTTKLIDFTKPFQYELPKPLVMEDLCQYYPAMQQCKDKAIAKKGEEKDEKAEN</sequence>
<reference evidence="2" key="1">
    <citation type="submission" date="2008-08" db="EMBL/GenBank/DDBJ databases">
        <title>The complete genome sequence of Thermodesulfovibrio yellowstonii strain ATCC 51303 / DSM 11347 / YP87.</title>
        <authorList>
            <person name="Dodson R.J."/>
            <person name="Durkin A.S."/>
            <person name="Wu M."/>
            <person name="Eisen J."/>
            <person name="Sutton G."/>
        </authorList>
    </citation>
    <scope>NUCLEOTIDE SEQUENCE [LARGE SCALE GENOMIC DNA]</scope>
    <source>
        <strain evidence="2">ATCC 51303 / DSM 11347 / YP87</strain>
    </source>
</reference>
<dbReference type="EMBL" id="CP001147">
    <property type="protein sequence ID" value="ACI21062.1"/>
    <property type="molecule type" value="Genomic_DNA"/>
</dbReference>
<dbReference type="RefSeq" id="WP_012545789.1">
    <property type="nucleotide sequence ID" value="NC_011296.1"/>
</dbReference>
<name>B5YII6_THEYD</name>
<dbReference type="PATRIC" id="fig|289376.4.peg.292"/>
<evidence type="ECO:0000313" key="1">
    <source>
        <dbReference type="EMBL" id="ACI21062.1"/>
    </source>
</evidence>
<dbReference type="InParanoid" id="B5YII6"/>
<dbReference type="Proteomes" id="UP000000718">
    <property type="component" value="Chromosome"/>
</dbReference>
<dbReference type="STRING" id="289376.THEYE_A0297"/>
<dbReference type="EnsemblBacteria" id="ACI21062">
    <property type="protein sequence ID" value="ACI21062"/>
    <property type="gene ID" value="THEYE_A0297"/>
</dbReference>
<keyword evidence="2" id="KW-1185">Reference proteome</keyword>
<dbReference type="AlphaFoldDB" id="B5YII6"/>
<dbReference type="KEGG" id="tye:THEYE_A0297"/>
<evidence type="ECO:0000313" key="2">
    <source>
        <dbReference type="Proteomes" id="UP000000718"/>
    </source>
</evidence>
<protein>
    <submittedName>
        <fullName evidence="1">Uncharacterized protein</fullName>
    </submittedName>
</protein>